<proteinExistence type="predicted"/>
<comment type="caution">
    <text evidence="2">The sequence shown here is derived from an EMBL/GenBank/DDBJ whole genome shotgun (WGS) entry which is preliminary data.</text>
</comment>
<evidence type="ECO:0000313" key="2">
    <source>
        <dbReference type="EMBL" id="KZE76724.1"/>
    </source>
</evidence>
<feature type="domain" description="Enoyl reductase (ER)" evidence="1">
    <location>
        <begin position="10"/>
        <end position="296"/>
    </location>
</feature>
<accession>A0A165QV51</accession>
<dbReference type="PANTHER" id="PTHR43677:SF11">
    <property type="entry name" value="ZINC-CONTAINING ALCOHOL DEHYDROGENASE"/>
    <property type="match status" value="1"/>
</dbReference>
<dbReference type="GO" id="GO:0016491">
    <property type="term" value="F:oxidoreductase activity"/>
    <property type="evidence" value="ECO:0007669"/>
    <property type="project" value="InterPro"/>
</dbReference>
<dbReference type="SUPFAM" id="SSF51735">
    <property type="entry name" value="NAD(P)-binding Rossmann-fold domains"/>
    <property type="match status" value="1"/>
</dbReference>
<dbReference type="PANTHER" id="PTHR43677">
    <property type="entry name" value="SHORT-CHAIN DEHYDROGENASE/REDUCTASE"/>
    <property type="match status" value="1"/>
</dbReference>
<evidence type="ECO:0000259" key="1">
    <source>
        <dbReference type="SMART" id="SM00829"/>
    </source>
</evidence>
<dbReference type="RefSeq" id="WP_038985722.1">
    <property type="nucleotide sequence ID" value="NZ_JWJO01000015.1"/>
</dbReference>
<dbReference type="OrthoDB" id="9787435at2"/>
<keyword evidence="3" id="KW-1185">Reference proteome</keyword>
<dbReference type="InterPro" id="IPR051397">
    <property type="entry name" value="Zn-ADH-like_protein"/>
</dbReference>
<dbReference type="InterPro" id="IPR011032">
    <property type="entry name" value="GroES-like_sf"/>
</dbReference>
<dbReference type="Proteomes" id="UP000076630">
    <property type="component" value="Unassembled WGS sequence"/>
</dbReference>
<protein>
    <submittedName>
        <fullName evidence="2">Alcohol dehydrogenase</fullName>
    </submittedName>
</protein>
<dbReference type="SUPFAM" id="SSF50129">
    <property type="entry name" value="GroES-like"/>
    <property type="match status" value="1"/>
</dbReference>
<dbReference type="AlphaFoldDB" id="A0A165QV51"/>
<organism evidence="2 3">
    <name type="scientific">Myroides marinus</name>
    <dbReference type="NCBI Taxonomy" id="703342"/>
    <lineage>
        <taxon>Bacteria</taxon>
        <taxon>Pseudomonadati</taxon>
        <taxon>Bacteroidota</taxon>
        <taxon>Flavobacteriia</taxon>
        <taxon>Flavobacteriales</taxon>
        <taxon>Flavobacteriaceae</taxon>
        <taxon>Myroides</taxon>
    </lineage>
</organism>
<name>A0A165QV51_9FLAO</name>
<evidence type="ECO:0000313" key="3">
    <source>
        <dbReference type="Proteomes" id="UP000076630"/>
    </source>
</evidence>
<gene>
    <name evidence="2" type="ORF">AV926_15045</name>
</gene>
<sequence>MKAVIVKEKGQTPVYTTDFKEVEINSPKQVLMCVKAASIKNLDRAIASSKHYSVSSKPFAPFVIGTDGVGALEDGTMVYGFGLSGMLSEYAVINKDQVVPLPKGIDLALASALPNALMGSVIAMLLRAKLQKGEVVLINGATGVTGQVAVQMAKHYGASKVIVTGRNTQALSHLKTLGADEVIVLNGNQTELIQAFKEIHEQTPIDVVIDYLWGDSASAILTALKGKGTYQHRTRFVNVGAMSGDLMELSSSILRGTDIMLLGSGIGSWTEEETVRFFKVLLPEAFDLAVKGKLRLDTVSYNWQEISEVWDKPLDSGQRLVIVME</sequence>
<dbReference type="Pfam" id="PF00107">
    <property type="entry name" value="ADH_zinc_N"/>
    <property type="match status" value="1"/>
</dbReference>
<reference evidence="2 3" key="1">
    <citation type="submission" date="2016-01" db="EMBL/GenBank/DDBJ databases">
        <title>Whole genome sequencing of Myroides marinus L41.</title>
        <authorList>
            <person name="Hong K.W."/>
        </authorList>
    </citation>
    <scope>NUCLEOTIDE SEQUENCE [LARGE SCALE GENOMIC DNA]</scope>
    <source>
        <strain evidence="2 3">L41</strain>
    </source>
</reference>
<dbReference type="Gene3D" id="3.90.180.10">
    <property type="entry name" value="Medium-chain alcohol dehydrogenases, catalytic domain"/>
    <property type="match status" value="1"/>
</dbReference>
<dbReference type="InterPro" id="IPR013149">
    <property type="entry name" value="ADH-like_C"/>
</dbReference>
<dbReference type="SMART" id="SM00829">
    <property type="entry name" value="PKS_ER"/>
    <property type="match status" value="1"/>
</dbReference>
<dbReference type="Gene3D" id="3.40.50.720">
    <property type="entry name" value="NAD(P)-binding Rossmann-like Domain"/>
    <property type="match status" value="1"/>
</dbReference>
<dbReference type="EMBL" id="LQNU01000075">
    <property type="protein sequence ID" value="KZE76724.1"/>
    <property type="molecule type" value="Genomic_DNA"/>
</dbReference>
<dbReference type="InterPro" id="IPR020843">
    <property type="entry name" value="ER"/>
</dbReference>
<dbReference type="InterPro" id="IPR036291">
    <property type="entry name" value="NAD(P)-bd_dom_sf"/>
</dbReference>